<accession>A0A4Q8M5S5</accession>
<evidence type="ECO:0000313" key="2">
    <source>
        <dbReference type="Proteomes" id="UP000294164"/>
    </source>
</evidence>
<dbReference type="AlphaFoldDB" id="A0A4Q8M5S5"/>
<name>A0A4Q8M5S5_9GAMM</name>
<proteinExistence type="predicted"/>
<reference evidence="1 2" key="1">
    <citation type="submission" date="2019-02" db="EMBL/GenBank/DDBJ databases">
        <title>WGS of Pseudoxanthomonas species novum from clinical isolates.</title>
        <authorList>
            <person name="Bernier A.-M."/>
            <person name="Bernard K."/>
            <person name="Vachon A."/>
        </authorList>
    </citation>
    <scope>NUCLEOTIDE SEQUENCE [LARGE SCALE GENOMIC DNA]</scope>
    <source>
        <strain evidence="1 2">NML130969</strain>
    </source>
</reference>
<organism evidence="1 2">
    <name type="scientific">Pseudoxanthomonas winnipegensis</name>
    <dbReference type="NCBI Taxonomy" id="2480810"/>
    <lineage>
        <taxon>Bacteria</taxon>
        <taxon>Pseudomonadati</taxon>
        <taxon>Pseudomonadota</taxon>
        <taxon>Gammaproteobacteria</taxon>
        <taxon>Lysobacterales</taxon>
        <taxon>Lysobacteraceae</taxon>
        <taxon>Pseudoxanthomonas</taxon>
    </lineage>
</organism>
<gene>
    <name evidence="1" type="ORF">EA655_07375</name>
</gene>
<sequence length="93" mass="10193">MHEVDIEAVRMAMFVHSGVKAVDSPRLYRSATGIGLAATLTVAAPDVDQTNVRDTIATVLRERFGIDEVDLQFHDPGPIPHTINLSRGLIEKK</sequence>
<dbReference type="OrthoDB" id="6006557at2"/>
<dbReference type="RefSeq" id="WP_057380608.1">
    <property type="nucleotide sequence ID" value="NZ_SHMG01000003.1"/>
</dbReference>
<dbReference type="Proteomes" id="UP000294164">
    <property type="component" value="Unassembled WGS sequence"/>
</dbReference>
<dbReference type="EMBL" id="SHMG01000003">
    <property type="protein sequence ID" value="TAA44732.1"/>
    <property type="molecule type" value="Genomic_DNA"/>
</dbReference>
<comment type="caution">
    <text evidence="1">The sequence shown here is derived from an EMBL/GenBank/DDBJ whole genome shotgun (WGS) entry which is preliminary data.</text>
</comment>
<evidence type="ECO:0000313" key="1">
    <source>
        <dbReference type="EMBL" id="TAA44732.1"/>
    </source>
</evidence>
<protein>
    <submittedName>
        <fullName evidence="1">Uncharacterized protein</fullName>
    </submittedName>
</protein>